<reference evidence="1 2" key="1">
    <citation type="submission" date="2022-10" db="EMBL/GenBank/DDBJ databases">
        <title>Alteromonas sp. chi3 Genome sequencing.</title>
        <authorList>
            <person name="Park S."/>
        </authorList>
    </citation>
    <scope>NUCLEOTIDE SEQUENCE [LARGE SCALE GENOMIC DNA]</scope>
    <source>
        <strain evidence="2">chi3</strain>
    </source>
</reference>
<keyword evidence="2" id="KW-1185">Reference proteome</keyword>
<gene>
    <name evidence="1" type="ORF">OIK42_18785</name>
</gene>
<dbReference type="EMBL" id="JAQQXP010000004">
    <property type="protein sequence ID" value="MDC8832803.1"/>
    <property type="molecule type" value="Genomic_DNA"/>
</dbReference>
<evidence type="ECO:0000313" key="1">
    <source>
        <dbReference type="EMBL" id="MDC8832803.1"/>
    </source>
</evidence>
<name>A0ABT5L6V8_9ALTE</name>
<accession>A0ABT5L6V8</accession>
<proteinExistence type="predicted"/>
<evidence type="ECO:0008006" key="3">
    <source>
        <dbReference type="Google" id="ProtNLM"/>
    </source>
</evidence>
<organism evidence="1 2">
    <name type="scientific">Alteromonas gilva</name>
    <dbReference type="NCBI Taxonomy" id="2987522"/>
    <lineage>
        <taxon>Bacteria</taxon>
        <taxon>Pseudomonadati</taxon>
        <taxon>Pseudomonadota</taxon>
        <taxon>Gammaproteobacteria</taxon>
        <taxon>Alteromonadales</taxon>
        <taxon>Alteromonadaceae</taxon>
        <taxon>Alteromonas/Salinimonas group</taxon>
        <taxon>Alteromonas</taxon>
    </lineage>
</organism>
<dbReference type="Proteomes" id="UP001218788">
    <property type="component" value="Unassembled WGS sequence"/>
</dbReference>
<dbReference type="RefSeq" id="WP_273642678.1">
    <property type="nucleotide sequence ID" value="NZ_JAQQXP010000004.1"/>
</dbReference>
<comment type="caution">
    <text evidence="1">The sequence shown here is derived from an EMBL/GenBank/DDBJ whole genome shotgun (WGS) entry which is preliminary data.</text>
</comment>
<evidence type="ECO:0000313" key="2">
    <source>
        <dbReference type="Proteomes" id="UP001218788"/>
    </source>
</evidence>
<protein>
    <recommendedName>
        <fullName evidence="3">Tetratricopeptide repeat protein</fullName>
    </recommendedName>
</protein>
<sequence length="179" mass="20619">MIINVLLLILVVFVLYFLLKKKPSESKVNSFKSYVFREGENIEADKVFEAWTSGDINLMVAQLETPTNLIDRHFLLMGIVDYCYKKRSQPDCARMLESTALTHFKEFPAIRKALIKQHDMLPRVTTFQYFATYLSECGKYEEAIKVCQDAIGFGLHDNTKSGFEGRIKRITKKMESNSA</sequence>